<keyword evidence="2" id="KW-1185">Reference proteome</keyword>
<gene>
    <name evidence="1" type="ORF">ACFORF_07000</name>
</gene>
<sequence length="123" mass="14780">MYQVIEMYGDFEPWWFLEGWEADLTQTESFDSYDQALLCYEQKWRKLKISKQCHNSRASLMAAFWNKEDKRWCEECDEHLTQYCSIALLYNGKEVAPDQFQERFERQNCDVKPPSSCSFKKSS</sequence>
<accession>A0ABV8CW33</accession>
<dbReference type="EMBL" id="JBHRZV010000049">
    <property type="protein sequence ID" value="MFC3928310.1"/>
    <property type="molecule type" value="Genomic_DNA"/>
</dbReference>
<evidence type="ECO:0000313" key="2">
    <source>
        <dbReference type="Proteomes" id="UP001595807"/>
    </source>
</evidence>
<proteinExistence type="predicted"/>
<evidence type="ECO:0000313" key="1">
    <source>
        <dbReference type="EMBL" id="MFC3928310.1"/>
    </source>
</evidence>
<name>A0ABV8CW33_9STRE</name>
<organism evidence="1 2">
    <name type="scientific">Streptococcus caprae</name>
    <dbReference type="NCBI Taxonomy" id="1640501"/>
    <lineage>
        <taxon>Bacteria</taxon>
        <taxon>Bacillati</taxon>
        <taxon>Bacillota</taxon>
        <taxon>Bacilli</taxon>
        <taxon>Lactobacillales</taxon>
        <taxon>Streptococcaceae</taxon>
        <taxon>Streptococcus</taxon>
    </lineage>
</organism>
<protein>
    <submittedName>
        <fullName evidence="1">DUF1033 family protein</fullName>
    </submittedName>
</protein>
<dbReference type="InterPro" id="IPR010434">
    <property type="entry name" value="DUF1033"/>
</dbReference>
<comment type="caution">
    <text evidence="1">The sequence shown here is derived from an EMBL/GenBank/DDBJ whole genome shotgun (WGS) entry which is preliminary data.</text>
</comment>
<dbReference type="RefSeq" id="WP_380426738.1">
    <property type="nucleotide sequence ID" value="NZ_JBHRZV010000049.1"/>
</dbReference>
<dbReference type="Proteomes" id="UP001595807">
    <property type="component" value="Unassembled WGS sequence"/>
</dbReference>
<reference evidence="2" key="1">
    <citation type="journal article" date="2019" name="Int. J. Syst. Evol. Microbiol.">
        <title>The Global Catalogue of Microorganisms (GCM) 10K type strain sequencing project: providing services to taxonomists for standard genome sequencing and annotation.</title>
        <authorList>
            <consortium name="The Broad Institute Genomics Platform"/>
            <consortium name="The Broad Institute Genome Sequencing Center for Infectious Disease"/>
            <person name="Wu L."/>
            <person name="Ma J."/>
        </authorList>
    </citation>
    <scope>NUCLEOTIDE SEQUENCE [LARGE SCALE GENOMIC DNA]</scope>
    <source>
        <strain evidence="2">CCUG 67170</strain>
    </source>
</reference>
<dbReference type="Pfam" id="PF06279">
    <property type="entry name" value="DUF1033"/>
    <property type="match status" value="1"/>
</dbReference>